<dbReference type="EMBL" id="ML208341">
    <property type="protein sequence ID" value="TFK68911.1"/>
    <property type="molecule type" value="Genomic_DNA"/>
</dbReference>
<accession>A0ACD3AUA0</accession>
<evidence type="ECO:0000313" key="1">
    <source>
        <dbReference type="EMBL" id="TFK68911.1"/>
    </source>
</evidence>
<protein>
    <submittedName>
        <fullName evidence="1">Di-copper centre-containing protein</fullName>
    </submittedName>
</protein>
<organism evidence="1 2">
    <name type="scientific">Pluteus cervinus</name>
    <dbReference type="NCBI Taxonomy" id="181527"/>
    <lineage>
        <taxon>Eukaryota</taxon>
        <taxon>Fungi</taxon>
        <taxon>Dikarya</taxon>
        <taxon>Basidiomycota</taxon>
        <taxon>Agaricomycotina</taxon>
        <taxon>Agaricomycetes</taxon>
        <taxon>Agaricomycetidae</taxon>
        <taxon>Agaricales</taxon>
        <taxon>Pluteineae</taxon>
        <taxon>Pluteaceae</taxon>
        <taxon>Pluteus</taxon>
    </lineage>
</organism>
<name>A0ACD3AUA0_9AGAR</name>
<keyword evidence="2" id="KW-1185">Reference proteome</keyword>
<sequence>MHLPRFLSVVICAATLVTATYDSCWTPCQNPSVRKEWRKLSKKEKKDWLKAVKCLGQQQHDPNLVATMNATDIPPINPKTSYYDDLVYMHMDLNHKIHATGWFFPWHRWYVHIAEEAMKTKCGYNGAMPYWDWTQDTGDFKHATIFDSDPDSGLGTWGVAKDDFQIRDGALGSNAQQPFKLGYPVKHGIRRNYTERPYINFPMQYLLKDPYLRANETFTKAIVDKSVNGFVGDFTGFQKYFQDYQGPHAGVHLIVGADLTGTCPGNAPKTCQGGETWSPNDPLFFLHHSMVDKVWSDWQNNNRQNFWAFEGGEVQSLSSLALYNKYPLGTPPLLDFSSVLPTENLFPNGARILDVMDTQGGFLCYKYQ</sequence>
<dbReference type="Proteomes" id="UP000308600">
    <property type="component" value="Unassembled WGS sequence"/>
</dbReference>
<gene>
    <name evidence="1" type="ORF">BDN72DRAFT_841213</name>
</gene>
<proteinExistence type="predicted"/>
<reference evidence="1 2" key="1">
    <citation type="journal article" date="2019" name="Nat. Ecol. Evol.">
        <title>Megaphylogeny resolves global patterns of mushroom evolution.</title>
        <authorList>
            <person name="Varga T."/>
            <person name="Krizsan K."/>
            <person name="Foldi C."/>
            <person name="Dima B."/>
            <person name="Sanchez-Garcia M."/>
            <person name="Sanchez-Ramirez S."/>
            <person name="Szollosi G.J."/>
            <person name="Szarkandi J.G."/>
            <person name="Papp V."/>
            <person name="Albert L."/>
            <person name="Andreopoulos W."/>
            <person name="Angelini C."/>
            <person name="Antonin V."/>
            <person name="Barry K.W."/>
            <person name="Bougher N.L."/>
            <person name="Buchanan P."/>
            <person name="Buyck B."/>
            <person name="Bense V."/>
            <person name="Catcheside P."/>
            <person name="Chovatia M."/>
            <person name="Cooper J."/>
            <person name="Damon W."/>
            <person name="Desjardin D."/>
            <person name="Finy P."/>
            <person name="Geml J."/>
            <person name="Haridas S."/>
            <person name="Hughes K."/>
            <person name="Justo A."/>
            <person name="Karasinski D."/>
            <person name="Kautmanova I."/>
            <person name="Kiss B."/>
            <person name="Kocsube S."/>
            <person name="Kotiranta H."/>
            <person name="LaButti K.M."/>
            <person name="Lechner B.E."/>
            <person name="Liimatainen K."/>
            <person name="Lipzen A."/>
            <person name="Lukacs Z."/>
            <person name="Mihaltcheva S."/>
            <person name="Morgado L.N."/>
            <person name="Niskanen T."/>
            <person name="Noordeloos M.E."/>
            <person name="Ohm R.A."/>
            <person name="Ortiz-Santana B."/>
            <person name="Ovrebo C."/>
            <person name="Racz N."/>
            <person name="Riley R."/>
            <person name="Savchenko A."/>
            <person name="Shiryaev A."/>
            <person name="Soop K."/>
            <person name="Spirin V."/>
            <person name="Szebenyi C."/>
            <person name="Tomsovsky M."/>
            <person name="Tulloss R.E."/>
            <person name="Uehling J."/>
            <person name="Grigoriev I.V."/>
            <person name="Vagvolgyi C."/>
            <person name="Papp T."/>
            <person name="Martin F.M."/>
            <person name="Miettinen O."/>
            <person name="Hibbett D.S."/>
            <person name="Nagy L.G."/>
        </authorList>
    </citation>
    <scope>NUCLEOTIDE SEQUENCE [LARGE SCALE GENOMIC DNA]</scope>
    <source>
        <strain evidence="1 2">NL-1719</strain>
    </source>
</reference>
<evidence type="ECO:0000313" key="2">
    <source>
        <dbReference type="Proteomes" id="UP000308600"/>
    </source>
</evidence>